<dbReference type="PROSITE" id="PS50934">
    <property type="entry name" value="SWIRM"/>
    <property type="match status" value="1"/>
</dbReference>
<evidence type="ECO:0000259" key="1">
    <source>
        <dbReference type="PROSITE" id="PS50934"/>
    </source>
</evidence>
<dbReference type="Gene3D" id="1.10.10.10">
    <property type="entry name" value="Winged helix-like DNA-binding domain superfamily/Winged helix DNA-binding domain"/>
    <property type="match status" value="1"/>
</dbReference>
<protein>
    <recommendedName>
        <fullName evidence="1">SWIRM domain-containing protein</fullName>
    </recommendedName>
</protein>
<feature type="domain" description="SWIRM" evidence="1">
    <location>
        <begin position="1"/>
        <end position="82"/>
    </location>
</feature>
<sequence>MCWSSSLPSPSPPIWSSSVGLQLVFFRSAFASSFSSDLLLLLTFKDVRQILVGGVGSIRRVLDFVDTWGLVNYSASAKPLKWEDKENKFAGGGGSATESSTVTSKENSKMLCSGCKSVCSIACFYCDKPASSMRLTRGKSTIIDEKLYEIDLDAFDFGSSVLLKNIPNGDVFEASHTGDVYRL</sequence>
<accession>A0AAE0B536</accession>
<dbReference type="InterPro" id="IPR009057">
    <property type="entry name" value="Homeodomain-like_sf"/>
</dbReference>
<proteinExistence type="predicted"/>
<dbReference type="SUPFAM" id="SSF46689">
    <property type="entry name" value="Homeodomain-like"/>
    <property type="match status" value="1"/>
</dbReference>
<gene>
    <name evidence="2" type="ORF">Dsin_001408</name>
</gene>
<evidence type="ECO:0000313" key="2">
    <source>
        <dbReference type="EMBL" id="KAK3229527.1"/>
    </source>
</evidence>
<organism evidence="2 3">
    <name type="scientific">Dipteronia sinensis</name>
    <dbReference type="NCBI Taxonomy" id="43782"/>
    <lineage>
        <taxon>Eukaryota</taxon>
        <taxon>Viridiplantae</taxon>
        <taxon>Streptophyta</taxon>
        <taxon>Embryophyta</taxon>
        <taxon>Tracheophyta</taxon>
        <taxon>Spermatophyta</taxon>
        <taxon>Magnoliopsida</taxon>
        <taxon>eudicotyledons</taxon>
        <taxon>Gunneridae</taxon>
        <taxon>Pentapetalae</taxon>
        <taxon>rosids</taxon>
        <taxon>malvids</taxon>
        <taxon>Sapindales</taxon>
        <taxon>Sapindaceae</taxon>
        <taxon>Hippocastanoideae</taxon>
        <taxon>Acereae</taxon>
        <taxon>Dipteronia</taxon>
    </lineage>
</organism>
<dbReference type="AlphaFoldDB" id="A0AAE0B536"/>
<evidence type="ECO:0000313" key="3">
    <source>
        <dbReference type="Proteomes" id="UP001281410"/>
    </source>
</evidence>
<dbReference type="InterPro" id="IPR036388">
    <property type="entry name" value="WH-like_DNA-bd_sf"/>
</dbReference>
<name>A0AAE0B536_9ROSI</name>
<comment type="caution">
    <text evidence="2">The sequence shown here is derived from an EMBL/GenBank/DDBJ whole genome shotgun (WGS) entry which is preliminary data.</text>
</comment>
<dbReference type="InterPro" id="IPR007526">
    <property type="entry name" value="SWIRM"/>
</dbReference>
<dbReference type="EMBL" id="JANJYJ010000001">
    <property type="protein sequence ID" value="KAK3229527.1"/>
    <property type="molecule type" value="Genomic_DNA"/>
</dbReference>
<keyword evidence="3" id="KW-1185">Reference proteome</keyword>
<reference evidence="2" key="1">
    <citation type="journal article" date="2023" name="Plant J.">
        <title>Genome sequences and population genomics provide insights into the demographic history, inbreeding, and mutation load of two 'living fossil' tree species of Dipteronia.</title>
        <authorList>
            <person name="Feng Y."/>
            <person name="Comes H.P."/>
            <person name="Chen J."/>
            <person name="Zhu S."/>
            <person name="Lu R."/>
            <person name="Zhang X."/>
            <person name="Li P."/>
            <person name="Qiu J."/>
            <person name="Olsen K.M."/>
            <person name="Qiu Y."/>
        </authorList>
    </citation>
    <scope>NUCLEOTIDE SEQUENCE</scope>
    <source>
        <tissue evidence="2">Leaf</tissue>
    </source>
</reference>
<dbReference type="Proteomes" id="UP001281410">
    <property type="component" value="Unassembled WGS sequence"/>
</dbReference>